<evidence type="ECO:0000313" key="1">
    <source>
        <dbReference type="EMBL" id="QIN95047.1"/>
    </source>
</evidence>
<dbReference type="EMBL" id="MT090077">
    <property type="protein sequence ID" value="QIN95047.1"/>
    <property type="molecule type" value="Genomic_DNA"/>
</dbReference>
<organism evidence="1 2">
    <name type="scientific">Klebsiella phage CX1</name>
    <dbReference type="NCBI Taxonomy" id="2713210"/>
    <lineage>
        <taxon>Viruses</taxon>
        <taxon>Duplodnaviria</taxon>
        <taxon>Heunggongvirae</taxon>
        <taxon>Uroviricota</taxon>
        <taxon>Caudoviricetes</taxon>
        <taxon>Autographivirales</taxon>
        <taxon>Autoscriptoviridae</taxon>
        <taxon>Slopekvirinae</taxon>
        <taxon>Drulisvirus</taxon>
        <taxon>Drulisvirus CX1</taxon>
    </lineage>
</organism>
<gene>
    <name evidence="1" type="ORF">CX1_14</name>
</gene>
<protein>
    <submittedName>
        <fullName evidence="1">Uncharacterized protein</fullName>
    </submittedName>
</protein>
<name>A0A6G8R454_9CAUD</name>
<evidence type="ECO:0000313" key="2">
    <source>
        <dbReference type="Proteomes" id="UP000503211"/>
    </source>
</evidence>
<reference evidence="1" key="1">
    <citation type="submission" date="2020-02" db="EMBL/GenBank/DDBJ databases">
        <title>Klebsiella phage CX1 complete genome.</title>
        <authorList>
            <person name="Hao G."/>
            <person name="Wang H."/>
            <person name="Zhu J."/>
        </authorList>
    </citation>
    <scope>NUCLEOTIDE SEQUENCE [LARGE SCALE GENOMIC DNA]</scope>
</reference>
<accession>A0A6G8R454</accession>
<proteinExistence type="predicted"/>
<dbReference type="Proteomes" id="UP000503211">
    <property type="component" value="Segment"/>
</dbReference>
<sequence>MRAVNIVVDAKGHNPAAVDLTLSKVYRAYRSEVGEVNLNGDVNKFTYYELLDDVGEFCGIYENYLGIVLREVL</sequence>
<keyword evidence="2" id="KW-1185">Reference proteome</keyword>